<name>A0ABU4JEQ6_9FLAO</name>
<keyword evidence="3" id="KW-1185">Reference proteome</keyword>
<feature type="coiled-coil region" evidence="1">
    <location>
        <begin position="332"/>
        <end position="394"/>
    </location>
</feature>
<dbReference type="EMBL" id="JAMXLT020000006">
    <property type="protein sequence ID" value="MDW8548167.1"/>
    <property type="molecule type" value="Genomic_DNA"/>
</dbReference>
<evidence type="ECO:0008006" key="4">
    <source>
        <dbReference type="Google" id="ProtNLM"/>
    </source>
</evidence>
<organism evidence="2 3">
    <name type="scientific">Epilithonimonas ginsengisoli</name>
    <dbReference type="NCBI Taxonomy" id="1245592"/>
    <lineage>
        <taxon>Bacteria</taxon>
        <taxon>Pseudomonadati</taxon>
        <taxon>Bacteroidota</taxon>
        <taxon>Flavobacteriia</taxon>
        <taxon>Flavobacteriales</taxon>
        <taxon>Weeksellaceae</taxon>
        <taxon>Chryseobacterium group</taxon>
        <taxon>Epilithonimonas</taxon>
    </lineage>
</organism>
<gene>
    <name evidence="2" type="ORF">NG800_004545</name>
</gene>
<evidence type="ECO:0000313" key="3">
    <source>
        <dbReference type="Proteomes" id="UP001204439"/>
    </source>
</evidence>
<sequence length="674" mass="78589">MSTVKLSKFALEQNYPISELITFMNQNGYSKKEDTSEIISEQEIEFVKNNFNSYLNQTGIGSENDKNNFIDGITKKESVDTPVQLKVIEAANKEKLLIERIVGFTDFEWEFLIAKYNGTVSQPVPFTIFDEVICDLLLVENLSKNKLGKILGLNTVDNPAENDVIEKSLQSLRNEDMIAGDDNALSLTETGKEYAKNGVKYSFFNRDFSIYFDLTGRNILNPKVELKKLKSEKLQDEVKQVPATLEQIKQFAILQAPEVHFPDKKYLLQDASLLKAQKYKAKVWVIFLENFKDSSLRVLVFDESQGKIIDQLSEDLNKREAIKNQLFESLILASDELEITDEKKTKEQIEEEQLLIEKQTLIDSAIQSNDIHGAEKIKEEIKNQKRNFNTVEFELELKKIFDKNNNELWFISPWLKYGAIRYRINYFEKQLKQGAKIFIGYSEPERQDAVMVDPRAGELLANLEKKYSNFYIHHLPPFHIKNVWIRNTDSENTLYMGSFNILSYHVDKGSRNIRQEQMMKLQWDPETEEMHKDFVHKFGGKYITRECEKFNSLQQAVPNPITKEFLLKIKTIDHLKLNPFRNIGFEEFDSILDVLETKKTEALNVFGKQVFLEEFGNLKLNVDKLYNVKINKSTKKGYVESFENLIEEFDYLKEEFNMELSDLFQKINKLKTLN</sequence>
<comment type="caution">
    <text evidence="2">The sequence shown here is derived from an EMBL/GenBank/DDBJ whole genome shotgun (WGS) entry which is preliminary data.</text>
</comment>
<evidence type="ECO:0000313" key="2">
    <source>
        <dbReference type="EMBL" id="MDW8548167.1"/>
    </source>
</evidence>
<dbReference type="Proteomes" id="UP001204439">
    <property type="component" value="Unassembled WGS sequence"/>
</dbReference>
<reference evidence="2 3" key="1">
    <citation type="submission" date="2023-11" db="EMBL/GenBank/DDBJ databases">
        <title>First isolation, identification, and characterization of non-pathogenic Epilithonimonas ginsengisoli isolated from diseased farmed rainbow trout (Oncorhynchus mykiss) in Chile.</title>
        <authorList>
            <person name="Miranda C.D."/>
            <person name="Irgang R."/>
            <person name="Concha C."/>
            <person name="Rojas R."/>
            <person name="Avendano R."/>
        </authorList>
    </citation>
    <scope>NUCLEOTIDE SEQUENCE [LARGE SCALE GENOMIC DNA]</scope>
    <source>
        <strain evidence="2 3">FP99</strain>
    </source>
</reference>
<proteinExistence type="predicted"/>
<accession>A0ABU4JEQ6</accession>
<evidence type="ECO:0000256" key="1">
    <source>
        <dbReference type="SAM" id="Coils"/>
    </source>
</evidence>
<keyword evidence="1" id="KW-0175">Coiled coil</keyword>
<dbReference type="RefSeq" id="WP_063969512.1">
    <property type="nucleotide sequence ID" value="NZ_JAMXLT020000006.1"/>
</dbReference>
<protein>
    <recommendedName>
        <fullName evidence="4">PLD phosphodiesterase domain-containing protein</fullName>
    </recommendedName>
</protein>